<dbReference type="FunFam" id="3.40.50.720:FF:000084">
    <property type="entry name" value="Short-chain dehydrogenase reductase"/>
    <property type="match status" value="1"/>
</dbReference>
<protein>
    <submittedName>
        <fullName evidence="4">2,4-dienoyl-CoA reductase</fullName>
    </submittedName>
</protein>
<dbReference type="GO" id="GO:0009062">
    <property type="term" value="P:fatty acid catabolic process"/>
    <property type="evidence" value="ECO:0007669"/>
    <property type="project" value="InterPro"/>
</dbReference>
<gene>
    <name evidence="4" type="ORF">C1I98_33300</name>
</gene>
<reference evidence="4 5" key="1">
    <citation type="submission" date="2018-01" db="EMBL/GenBank/DDBJ databases">
        <title>Draft genome sequence of Sphaerisporangium sp. 7K107.</title>
        <authorList>
            <person name="Sahin N."/>
            <person name="Saygin H."/>
            <person name="Ay H."/>
        </authorList>
    </citation>
    <scope>NUCLEOTIDE SEQUENCE [LARGE SCALE GENOMIC DNA]</scope>
    <source>
        <strain evidence="4 5">7K107</strain>
    </source>
</reference>
<dbReference type="GO" id="GO:0008670">
    <property type="term" value="F:2,4-dienoyl-CoA reductase (NADPH) activity"/>
    <property type="evidence" value="ECO:0007669"/>
    <property type="project" value="InterPro"/>
</dbReference>
<dbReference type="SMART" id="SM00822">
    <property type="entry name" value="PKS_KR"/>
    <property type="match status" value="1"/>
</dbReference>
<dbReference type="PRINTS" id="PR00080">
    <property type="entry name" value="SDRFAMILY"/>
</dbReference>
<dbReference type="PRINTS" id="PR00081">
    <property type="entry name" value="GDHRDH"/>
</dbReference>
<dbReference type="AlphaFoldDB" id="A0A2W2EWS0"/>
<proteinExistence type="predicted"/>
<comment type="caution">
    <text evidence="4">The sequence shown here is derived from an EMBL/GenBank/DDBJ whole genome shotgun (WGS) entry which is preliminary data.</text>
</comment>
<organism evidence="4 5">
    <name type="scientific">Spongiactinospora gelatinilytica</name>
    <dbReference type="NCBI Taxonomy" id="2666298"/>
    <lineage>
        <taxon>Bacteria</taxon>
        <taxon>Bacillati</taxon>
        <taxon>Actinomycetota</taxon>
        <taxon>Actinomycetes</taxon>
        <taxon>Streptosporangiales</taxon>
        <taxon>Streptosporangiaceae</taxon>
        <taxon>Spongiactinospora</taxon>
    </lineage>
</organism>
<dbReference type="InterPro" id="IPR045017">
    <property type="entry name" value="DECR2-like"/>
</dbReference>
<dbReference type="Gene3D" id="3.40.50.720">
    <property type="entry name" value="NAD(P)-binding Rossmann-like Domain"/>
    <property type="match status" value="1"/>
</dbReference>
<name>A0A2W2EWS0_9ACTN</name>
<dbReference type="InterPro" id="IPR057326">
    <property type="entry name" value="KR_dom"/>
</dbReference>
<evidence type="ECO:0000256" key="2">
    <source>
        <dbReference type="ARBA" id="ARBA00023002"/>
    </source>
</evidence>
<evidence type="ECO:0000313" key="4">
    <source>
        <dbReference type="EMBL" id="PZG27481.1"/>
    </source>
</evidence>
<dbReference type="PANTHER" id="PTHR43296:SF2">
    <property type="entry name" value="PEROXISOMAL 2,4-DIENOYL-COA REDUCTASE [(3E)-ENOYL-COA-PRODUCING]"/>
    <property type="match status" value="1"/>
</dbReference>
<sequence>MILIHNHYRGATLESLTGRAYLVTGGGTGIGAAVALRLAELGASVTVLGRRKEPLDEVVAKVESAGGAALAYSADVRDPAAVEAAVEAAEARFGRVDGLVNNAAGNFVAPAEELSANGWRAVVDIVLNGAWHCTSAVARRLIRDGRPGAVVNVVATYAWTGHPGTVHSAAAKAGVVSMTKTLAVEWARYGIRLNCIAPGPTETDGAGAALWASPEERERVLSSVPMRRFASPEEVAGLTALLLSDRTSYVTGTVLTADGGQSLGGQIYGTPVEELAKARR</sequence>
<feature type="domain" description="Ketoreductase" evidence="3">
    <location>
        <begin position="19"/>
        <end position="162"/>
    </location>
</feature>
<keyword evidence="1" id="KW-0521">NADP</keyword>
<dbReference type="SUPFAM" id="SSF51735">
    <property type="entry name" value="NAD(P)-binding Rossmann-fold domains"/>
    <property type="match status" value="1"/>
</dbReference>
<evidence type="ECO:0000259" key="3">
    <source>
        <dbReference type="SMART" id="SM00822"/>
    </source>
</evidence>
<keyword evidence="5" id="KW-1185">Reference proteome</keyword>
<dbReference type="EMBL" id="POUA01000414">
    <property type="protein sequence ID" value="PZG27481.1"/>
    <property type="molecule type" value="Genomic_DNA"/>
</dbReference>
<dbReference type="InterPro" id="IPR036291">
    <property type="entry name" value="NAD(P)-bd_dom_sf"/>
</dbReference>
<evidence type="ECO:0000313" key="5">
    <source>
        <dbReference type="Proteomes" id="UP000248544"/>
    </source>
</evidence>
<accession>A0A2W2EWS0</accession>
<keyword evidence="2" id="KW-0560">Oxidoreductase</keyword>
<dbReference type="PANTHER" id="PTHR43296">
    <property type="entry name" value="PEROXISOMAL 2,4-DIENOYL-COA REDUCTASE"/>
    <property type="match status" value="1"/>
</dbReference>
<dbReference type="Proteomes" id="UP000248544">
    <property type="component" value="Unassembled WGS sequence"/>
</dbReference>
<dbReference type="Pfam" id="PF13561">
    <property type="entry name" value="adh_short_C2"/>
    <property type="match status" value="1"/>
</dbReference>
<evidence type="ECO:0000256" key="1">
    <source>
        <dbReference type="ARBA" id="ARBA00022857"/>
    </source>
</evidence>
<dbReference type="InterPro" id="IPR002347">
    <property type="entry name" value="SDR_fam"/>
</dbReference>